<keyword evidence="1" id="KW-0472">Membrane</keyword>
<gene>
    <name evidence="2" type="ORF">DFR59_102254</name>
</gene>
<dbReference type="RefSeq" id="WP_114744459.1">
    <property type="nucleotide sequence ID" value="NZ_QQAY01000002.1"/>
</dbReference>
<keyword evidence="3" id="KW-1185">Reference proteome</keyword>
<reference evidence="2 3" key="1">
    <citation type="submission" date="2018-07" db="EMBL/GenBank/DDBJ databases">
        <title>Genomic Encyclopedia of Type Strains, Phase IV (KMG-IV): sequencing the most valuable type-strain genomes for metagenomic binning, comparative biology and taxonomic classification.</title>
        <authorList>
            <person name="Goeker M."/>
        </authorList>
    </citation>
    <scope>NUCLEOTIDE SEQUENCE [LARGE SCALE GENOMIC DNA]</scope>
    <source>
        <strain evidence="2 3">DSM 25281</strain>
    </source>
</reference>
<name>A0A370GUL2_9BACI</name>
<evidence type="ECO:0000313" key="2">
    <source>
        <dbReference type="EMBL" id="RDI45623.1"/>
    </source>
</evidence>
<evidence type="ECO:0000313" key="3">
    <source>
        <dbReference type="Proteomes" id="UP000255326"/>
    </source>
</evidence>
<dbReference type="AlphaFoldDB" id="A0A370GUL2"/>
<keyword evidence="1" id="KW-1133">Transmembrane helix</keyword>
<sequence>MNRTFAAVMFFLMGAILYSAFAIVQALASISGNGYSNVTFYLSLLAVIIGIALIVKEKDYRDSLKEDVERKPSFLDRDLDND</sequence>
<organism evidence="2 3">
    <name type="scientific">Falsibacillus pallidus</name>
    <dbReference type="NCBI Taxonomy" id="493781"/>
    <lineage>
        <taxon>Bacteria</taxon>
        <taxon>Bacillati</taxon>
        <taxon>Bacillota</taxon>
        <taxon>Bacilli</taxon>
        <taxon>Bacillales</taxon>
        <taxon>Bacillaceae</taxon>
        <taxon>Falsibacillus</taxon>
    </lineage>
</organism>
<evidence type="ECO:0000256" key="1">
    <source>
        <dbReference type="SAM" id="Phobius"/>
    </source>
</evidence>
<dbReference type="Proteomes" id="UP000255326">
    <property type="component" value="Unassembled WGS sequence"/>
</dbReference>
<proteinExistence type="predicted"/>
<dbReference type="EMBL" id="QQAY01000002">
    <property type="protein sequence ID" value="RDI45623.1"/>
    <property type="molecule type" value="Genomic_DNA"/>
</dbReference>
<accession>A0A370GUL2</accession>
<feature type="transmembrane region" description="Helical" evidence="1">
    <location>
        <begin position="38"/>
        <end position="55"/>
    </location>
</feature>
<keyword evidence="1" id="KW-0812">Transmembrane</keyword>
<protein>
    <submittedName>
        <fullName evidence="2">Uncharacterized protein</fullName>
    </submittedName>
</protein>
<comment type="caution">
    <text evidence="2">The sequence shown here is derived from an EMBL/GenBank/DDBJ whole genome shotgun (WGS) entry which is preliminary data.</text>
</comment>